<dbReference type="EMBL" id="JACEIK010000168">
    <property type="protein sequence ID" value="MCD7451448.1"/>
    <property type="molecule type" value="Genomic_DNA"/>
</dbReference>
<accession>A0ABS8RXI8</accession>
<proteinExistence type="predicted"/>
<evidence type="ECO:0000313" key="1">
    <source>
        <dbReference type="EMBL" id="MCD7451448.1"/>
    </source>
</evidence>
<gene>
    <name evidence="1" type="ORF">HAX54_011856</name>
</gene>
<name>A0ABS8RXI8_DATST</name>
<organism evidence="1 2">
    <name type="scientific">Datura stramonium</name>
    <name type="common">Jimsonweed</name>
    <name type="synonym">Common thornapple</name>
    <dbReference type="NCBI Taxonomy" id="4076"/>
    <lineage>
        <taxon>Eukaryota</taxon>
        <taxon>Viridiplantae</taxon>
        <taxon>Streptophyta</taxon>
        <taxon>Embryophyta</taxon>
        <taxon>Tracheophyta</taxon>
        <taxon>Spermatophyta</taxon>
        <taxon>Magnoliopsida</taxon>
        <taxon>eudicotyledons</taxon>
        <taxon>Gunneridae</taxon>
        <taxon>Pentapetalae</taxon>
        <taxon>asterids</taxon>
        <taxon>lamiids</taxon>
        <taxon>Solanales</taxon>
        <taxon>Solanaceae</taxon>
        <taxon>Solanoideae</taxon>
        <taxon>Datureae</taxon>
        <taxon>Datura</taxon>
    </lineage>
</organism>
<reference evidence="1 2" key="1">
    <citation type="journal article" date="2021" name="BMC Genomics">
        <title>Datura genome reveals duplications of psychoactive alkaloid biosynthetic genes and high mutation rate following tissue culture.</title>
        <authorList>
            <person name="Rajewski A."/>
            <person name="Carter-House D."/>
            <person name="Stajich J."/>
            <person name="Litt A."/>
        </authorList>
    </citation>
    <scope>NUCLEOTIDE SEQUENCE [LARGE SCALE GENOMIC DNA]</scope>
    <source>
        <strain evidence="1">AR-01</strain>
    </source>
</reference>
<feature type="non-terminal residue" evidence="1">
    <location>
        <position position="68"/>
    </location>
</feature>
<dbReference type="Proteomes" id="UP000823775">
    <property type="component" value="Unassembled WGS sequence"/>
</dbReference>
<comment type="caution">
    <text evidence="1">The sequence shown here is derived from an EMBL/GenBank/DDBJ whole genome shotgun (WGS) entry which is preliminary data.</text>
</comment>
<feature type="non-terminal residue" evidence="1">
    <location>
        <position position="1"/>
    </location>
</feature>
<evidence type="ECO:0000313" key="2">
    <source>
        <dbReference type="Proteomes" id="UP000823775"/>
    </source>
</evidence>
<keyword evidence="2" id="KW-1185">Reference proteome</keyword>
<protein>
    <submittedName>
        <fullName evidence="1">Uncharacterized protein</fullName>
    </submittedName>
</protein>
<sequence>TPKKTMHDTIGVYAYADIVSFKEPPVLQPDSPKILYDTIIVYPIIYAYGGIVSFKEPPVLQPGSPKIL</sequence>